<feature type="transmembrane region" description="Helical" evidence="1">
    <location>
        <begin position="166"/>
        <end position="189"/>
    </location>
</feature>
<dbReference type="EMBL" id="AM920424">
    <property type="protein sequence ID" value="CAP79270.1"/>
    <property type="molecule type" value="Genomic_DNA"/>
</dbReference>
<keyword evidence="3" id="KW-1185">Reference proteome</keyword>
<reference evidence="2 3" key="1">
    <citation type="journal article" date="2008" name="Nat. Biotechnol.">
        <title>Genome sequencing and analysis of the filamentous fungus Penicillium chrysogenum.</title>
        <authorList>
            <person name="van den Berg M.A."/>
            <person name="Albang R."/>
            <person name="Albermann K."/>
            <person name="Badger J.H."/>
            <person name="Daran J.-M."/>
            <person name="Driessen A.J.M."/>
            <person name="Garcia-Estrada C."/>
            <person name="Fedorova N.D."/>
            <person name="Harris D.M."/>
            <person name="Heijne W.H.M."/>
            <person name="Joardar V.S."/>
            <person name="Kiel J.A.K.W."/>
            <person name="Kovalchuk A."/>
            <person name="Martin J.F."/>
            <person name="Nierman W.C."/>
            <person name="Nijland J.G."/>
            <person name="Pronk J.T."/>
            <person name="Roubos J.A."/>
            <person name="van der Klei I.J."/>
            <person name="van Peij N.N.M.E."/>
            <person name="Veenhuis M."/>
            <person name="von Doehren H."/>
            <person name="Wagner C."/>
            <person name="Wortman J.R."/>
            <person name="Bovenberg R.A.L."/>
        </authorList>
    </citation>
    <scope>NUCLEOTIDE SEQUENCE [LARGE SCALE GENOMIC DNA]</scope>
    <source>
        <strain evidence="3">ATCC 28089 / DSM 1075 / NRRL 1951 / Wisconsin 54-1255</strain>
    </source>
</reference>
<protein>
    <submittedName>
        <fullName evidence="2">Pc09g00230 protein</fullName>
    </submittedName>
</protein>
<organism evidence="2 3">
    <name type="scientific">Penicillium rubens (strain ATCC 28089 / DSM 1075 / NRRL 1951 / Wisconsin 54-1255)</name>
    <name type="common">Penicillium chrysogenum</name>
    <dbReference type="NCBI Taxonomy" id="500485"/>
    <lineage>
        <taxon>Eukaryota</taxon>
        <taxon>Fungi</taxon>
        <taxon>Dikarya</taxon>
        <taxon>Ascomycota</taxon>
        <taxon>Pezizomycotina</taxon>
        <taxon>Eurotiomycetes</taxon>
        <taxon>Eurotiomycetidae</taxon>
        <taxon>Eurotiales</taxon>
        <taxon>Aspergillaceae</taxon>
        <taxon>Penicillium</taxon>
        <taxon>Penicillium chrysogenum species complex</taxon>
    </lineage>
</organism>
<accession>B6GWL9</accession>
<keyword evidence="1" id="KW-0472">Membrane</keyword>
<dbReference type="eggNOG" id="ENOG502S05V">
    <property type="taxonomic scope" value="Eukaryota"/>
</dbReference>
<proteinExistence type="predicted"/>
<dbReference type="Proteomes" id="UP000000724">
    <property type="component" value="Contig Pc00c09"/>
</dbReference>
<keyword evidence="1" id="KW-0812">Transmembrane</keyword>
<evidence type="ECO:0000313" key="2">
    <source>
        <dbReference type="EMBL" id="CAP79270.1"/>
    </source>
</evidence>
<dbReference type="AlphaFoldDB" id="B6GWL9"/>
<dbReference type="HOGENOM" id="CLU_037457_1_1_1"/>
<keyword evidence="1" id="KW-1133">Transmembrane helix</keyword>
<feature type="transmembrane region" description="Helical" evidence="1">
    <location>
        <begin position="68"/>
        <end position="88"/>
    </location>
</feature>
<gene>
    <name evidence="2" type="ORF">Pc09g00230</name>
    <name evidence="2" type="ORF">PCH_Pc09g00230</name>
</gene>
<dbReference type="VEuPathDB" id="FungiDB:PCH_Pc09g00230"/>
<evidence type="ECO:0000313" key="3">
    <source>
        <dbReference type="Proteomes" id="UP000000724"/>
    </source>
</evidence>
<feature type="transmembrane region" description="Helical" evidence="1">
    <location>
        <begin position="123"/>
        <end position="146"/>
    </location>
</feature>
<sequence length="215" mass="23020">MAFGVDDHTSTPAKTGSEKTPLREIDPVLVLSCSAADVAPALCGVNQIHHADETSYVRMLREEAEMDMRFSITVGAANWALLAGYLVIPGTFTSLQTSNQVEKTLQANEAGRTVLHMIQNPPLLAIACLLFVSGIAALIPLCLHAAAGLLTTLINVCTSQGGDWSVMAIITTAVTGATLLSCSALLALYKFYKLERVRKEDEDIRRSRASTALDT</sequence>
<dbReference type="BioCyc" id="PCHR:PC09G00230-MONOMER"/>
<name>B6GWL9_PENRW</name>
<dbReference type="OrthoDB" id="3254104at2759"/>
<evidence type="ECO:0000256" key="1">
    <source>
        <dbReference type="SAM" id="Phobius"/>
    </source>
</evidence>